<keyword evidence="15" id="KW-1185">Reference proteome</keyword>
<keyword evidence="1" id="KW-0645">Protease</keyword>
<evidence type="ECO:0000256" key="11">
    <source>
        <dbReference type="SAM" id="SignalP"/>
    </source>
</evidence>
<dbReference type="Gene3D" id="4.10.60.10">
    <property type="entry name" value="Zinc finger, CCHC-type"/>
    <property type="match status" value="1"/>
</dbReference>
<feature type="signal peptide" evidence="11">
    <location>
        <begin position="1"/>
        <end position="22"/>
    </location>
</feature>
<evidence type="ECO:0000256" key="3">
    <source>
        <dbReference type="ARBA" id="ARBA00022695"/>
    </source>
</evidence>
<dbReference type="InterPro" id="IPR000477">
    <property type="entry name" value="RT_dom"/>
</dbReference>
<dbReference type="CDD" id="cd01647">
    <property type="entry name" value="RT_LTR"/>
    <property type="match status" value="1"/>
</dbReference>
<evidence type="ECO:0000313" key="16">
    <source>
        <dbReference type="RefSeq" id="XP_022082906.1"/>
    </source>
</evidence>
<dbReference type="SMART" id="SM00343">
    <property type="entry name" value="ZnF_C2HC"/>
    <property type="match status" value="1"/>
</dbReference>
<dbReference type="CDD" id="cd09274">
    <property type="entry name" value="RNase_HI_RT_Ty3"/>
    <property type="match status" value="1"/>
</dbReference>
<dbReference type="Gene3D" id="3.30.420.10">
    <property type="entry name" value="Ribonuclease H-like superfamily/Ribonuclease H"/>
    <property type="match status" value="1"/>
</dbReference>
<keyword evidence="5" id="KW-0255">Endonuclease</keyword>
<dbReference type="InterPro" id="IPR038269">
    <property type="entry name" value="SCAN_sf"/>
</dbReference>
<dbReference type="Pfam" id="PF00665">
    <property type="entry name" value="rve"/>
    <property type="match status" value="1"/>
</dbReference>
<dbReference type="FunFam" id="3.30.420.10:FF:000032">
    <property type="entry name" value="Retrovirus-related Pol polyprotein from transposon 297-like Protein"/>
    <property type="match status" value="1"/>
</dbReference>
<dbReference type="RefSeq" id="XP_022082906.1">
    <property type="nucleotide sequence ID" value="XM_022227214.1"/>
</dbReference>
<dbReference type="GO" id="GO:0008233">
    <property type="term" value="F:peptidase activity"/>
    <property type="evidence" value="ECO:0007669"/>
    <property type="project" value="UniProtKB-KW"/>
</dbReference>
<evidence type="ECO:0000256" key="7">
    <source>
        <dbReference type="ARBA" id="ARBA00022918"/>
    </source>
</evidence>
<name>A0A8B7XSI1_ACAPL</name>
<dbReference type="PANTHER" id="PTHR37984">
    <property type="entry name" value="PROTEIN CBG26694"/>
    <property type="match status" value="1"/>
</dbReference>
<feature type="region of interest" description="Disordered" evidence="10">
    <location>
        <begin position="269"/>
        <end position="312"/>
    </location>
</feature>
<dbReference type="Pfam" id="PF17917">
    <property type="entry name" value="RT_RNaseH"/>
    <property type="match status" value="1"/>
</dbReference>
<dbReference type="SUPFAM" id="SSF56672">
    <property type="entry name" value="DNA/RNA polymerases"/>
    <property type="match status" value="1"/>
</dbReference>
<dbReference type="SUPFAM" id="SSF53098">
    <property type="entry name" value="Ribonuclease H-like"/>
    <property type="match status" value="1"/>
</dbReference>
<dbReference type="PANTHER" id="PTHR37984:SF5">
    <property type="entry name" value="PROTEIN NYNRIN-LIKE"/>
    <property type="match status" value="1"/>
</dbReference>
<dbReference type="KEGG" id="aplc:110975082"/>
<feature type="domain" description="CCHC-type" evidence="12">
    <location>
        <begin position="319"/>
        <end position="334"/>
    </location>
</feature>
<dbReference type="InterPro" id="IPR036875">
    <property type="entry name" value="Znf_CCHC_sf"/>
</dbReference>
<keyword evidence="2" id="KW-0808">Transferase</keyword>
<dbReference type="InterPro" id="IPR001584">
    <property type="entry name" value="Integrase_cat-core"/>
</dbReference>
<dbReference type="GO" id="GO:0008270">
    <property type="term" value="F:zinc ion binding"/>
    <property type="evidence" value="ECO:0007669"/>
    <property type="project" value="UniProtKB-KW"/>
</dbReference>
<dbReference type="InterPro" id="IPR001878">
    <property type="entry name" value="Znf_CCHC"/>
</dbReference>
<dbReference type="GO" id="GO:0015074">
    <property type="term" value="P:DNA integration"/>
    <property type="evidence" value="ECO:0007669"/>
    <property type="project" value="InterPro"/>
</dbReference>
<dbReference type="FunFam" id="3.10.10.10:FF:000007">
    <property type="entry name" value="Retrovirus-related Pol polyprotein from transposon 17.6-like Protein"/>
    <property type="match status" value="1"/>
</dbReference>
<evidence type="ECO:0000256" key="10">
    <source>
        <dbReference type="SAM" id="MobiDB-lite"/>
    </source>
</evidence>
<keyword evidence="4" id="KW-0540">Nuclease</keyword>
<dbReference type="Proteomes" id="UP000694845">
    <property type="component" value="Unplaced"/>
</dbReference>
<evidence type="ECO:0000256" key="6">
    <source>
        <dbReference type="ARBA" id="ARBA00022801"/>
    </source>
</evidence>
<feature type="chain" id="PRO_5034621187" evidence="11">
    <location>
        <begin position="23"/>
        <end position="1494"/>
    </location>
</feature>
<feature type="domain" description="Integrase catalytic" evidence="14">
    <location>
        <begin position="687"/>
        <end position="851"/>
    </location>
</feature>
<organism evidence="15 16">
    <name type="scientific">Acanthaster planci</name>
    <name type="common">Crown-of-thorns starfish</name>
    <dbReference type="NCBI Taxonomy" id="133434"/>
    <lineage>
        <taxon>Eukaryota</taxon>
        <taxon>Metazoa</taxon>
        <taxon>Echinodermata</taxon>
        <taxon>Eleutherozoa</taxon>
        <taxon>Asterozoa</taxon>
        <taxon>Asteroidea</taxon>
        <taxon>Valvatacea</taxon>
        <taxon>Valvatida</taxon>
        <taxon>Acanthasteridae</taxon>
        <taxon>Acanthaster</taxon>
    </lineage>
</organism>
<proteinExistence type="predicted"/>
<dbReference type="PROSITE" id="PS50994">
    <property type="entry name" value="INTEGRASE"/>
    <property type="match status" value="1"/>
</dbReference>
<keyword evidence="7" id="KW-0695">RNA-directed DNA polymerase</keyword>
<evidence type="ECO:0000256" key="8">
    <source>
        <dbReference type="PROSITE-ProRule" id="PRU00047"/>
    </source>
</evidence>
<gene>
    <name evidence="16" type="primary">LOC110975082</name>
</gene>
<dbReference type="GO" id="GO:0003964">
    <property type="term" value="F:RNA-directed DNA polymerase activity"/>
    <property type="evidence" value="ECO:0007669"/>
    <property type="project" value="UniProtKB-KW"/>
</dbReference>
<feature type="domain" description="Reverse transcriptase" evidence="13">
    <location>
        <begin position="1096"/>
        <end position="1273"/>
    </location>
</feature>
<evidence type="ECO:0000256" key="5">
    <source>
        <dbReference type="ARBA" id="ARBA00022759"/>
    </source>
</evidence>
<dbReference type="OrthoDB" id="10025340at2759"/>
<dbReference type="OMA" id="DEWALPL"/>
<keyword evidence="3" id="KW-0548">Nucleotidyltransferase</keyword>
<accession>A0A8B7XSI1</accession>
<evidence type="ECO:0000256" key="1">
    <source>
        <dbReference type="ARBA" id="ARBA00022670"/>
    </source>
</evidence>
<keyword evidence="8" id="KW-0863">Zinc-finger</keyword>
<dbReference type="Gene3D" id="1.10.4020.10">
    <property type="entry name" value="DNA breaking-rejoining enzymes"/>
    <property type="match status" value="1"/>
</dbReference>
<dbReference type="PROSITE" id="PS50158">
    <property type="entry name" value="ZF_CCHC"/>
    <property type="match status" value="1"/>
</dbReference>
<dbReference type="InterPro" id="IPR041588">
    <property type="entry name" value="Integrase_H2C2"/>
</dbReference>
<dbReference type="GeneID" id="110975082"/>
<dbReference type="GO" id="GO:0003676">
    <property type="term" value="F:nucleic acid binding"/>
    <property type="evidence" value="ECO:0007669"/>
    <property type="project" value="InterPro"/>
</dbReference>
<protein>
    <submittedName>
        <fullName evidence="16">Uncharacterized protein LOC110975082</fullName>
    </submittedName>
</protein>
<dbReference type="FunFam" id="3.10.20.370:FF:000001">
    <property type="entry name" value="Retrovirus-related Pol polyprotein from transposon 17.6-like protein"/>
    <property type="match status" value="1"/>
</dbReference>
<dbReference type="InterPro" id="IPR043502">
    <property type="entry name" value="DNA/RNA_pol_sf"/>
</dbReference>
<dbReference type="Gene3D" id="1.10.340.70">
    <property type="match status" value="1"/>
</dbReference>
<dbReference type="Pfam" id="PF00078">
    <property type="entry name" value="RVT_1"/>
    <property type="match status" value="1"/>
</dbReference>
<dbReference type="SUPFAM" id="SSF57756">
    <property type="entry name" value="Retrovirus zinc finger-like domains"/>
    <property type="match status" value="1"/>
</dbReference>
<dbReference type="SUPFAM" id="SSF47353">
    <property type="entry name" value="Retrovirus capsid dimerization domain-like"/>
    <property type="match status" value="1"/>
</dbReference>
<dbReference type="Gene3D" id="3.30.70.270">
    <property type="match status" value="2"/>
</dbReference>
<dbReference type="GO" id="GO:0006508">
    <property type="term" value="P:proteolysis"/>
    <property type="evidence" value="ECO:0007669"/>
    <property type="project" value="UniProtKB-KW"/>
</dbReference>
<keyword evidence="8" id="KW-0862">Zinc</keyword>
<keyword evidence="8" id="KW-0479">Metal-binding</keyword>
<dbReference type="Pfam" id="PF17921">
    <property type="entry name" value="Integrase_H2C2"/>
    <property type="match status" value="1"/>
</dbReference>
<dbReference type="InterPro" id="IPR050951">
    <property type="entry name" value="Retrovirus_Pol_polyprotein"/>
</dbReference>
<dbReference type="InterPro" id="IPR012337">
    <property type="entry name" value="RNaseH-like_sf"/>
</dbReference>
<evidence type="ECO:0000259" key="12">
    <source>
        <dbReference type="PROSITE" id="PS50158"/>
    </source>
</evidence>
<dbReference type="PROSITE" id="PS50878">
    <property type="entry name" value="RT_POL"/>
    <property type="match status" value="1"/>
</dbReference>
<dbReference type="FunFam" id="3.30.70.270:FF:000020">
    <property type="entry name" value="Transposon Tf2-6 polyprotein-like Protein"/>
    <property type="match status" value="1"/>
</dbReference>
<dbReference type="Gene3D" id="3.10.20.370">
    <property type="match status" value="1"/>
</dbReference>
<dbReference type="FunFam" id="1.10.340.70:FF:000001">
    <property type="entry name" value="Retrovirus-related Pol polyprotein from transposon gypsy-like Protein"/>
    <property type="match status" value="1"/>
</dbReference>
<keyword evidence="6" id="KW-0378">Hydrolase</keyword>
<keyword evidence="9" id="KW-0175">Coiled coil</keyword>
<evidence type="ECO:0000313" key="15">
    <source>
        <dbReference type="Proteomes" id="UP000694845"/>
    </source>
</evidence>
<keyword evidence="11" id="KW-0732">Signal</keyword>
<reference evidence="16" key="1">
    <citation type="submission" date="2025-08" db="UniProtKB">
        <authorList>
            <consortium name="RefSeq"/>
        </authorList>
    </citation>
    <scope>IDENTIFICATION</scope>
</reference>
<sequence>MYGVCIAILFVIQLSVVHPVIANKMEFQKYLEMGKELHLEDKELIEFARARQAEAKEERRLIREENQEQREHEKEMKTIELSIAQEKAKLGLSSESFLEASMKTQAKSRIPKMPPFNEKSDDMDSYLGRFERYATSMKWSRDEWALPLSILLTGKATEVYTRLPDDLANDYDELKRALLLRYEFTEDGFKTKFRQCRPETNESYTQFAERIKRYLLRWIELSCTDKTFDGLLDLFMREQIINGCSRELRLFLKERKPGTLAEMTKMADRYQEAHKPPLSRFSDRQIRKDGQSKSFERGVKGQEDERSVGELKSPDDRTCFKCGKKGHIAIFCKSKARYQPQTNKTAGLKEWKPETPRRVEVDKKNQTLAACVELNAVRYEYSRPPGTYVRLESGDELPVVNAVSRLASSDENMPVKYGKIGDHIVPVLRDTGCSTVVVKRTLVGDNKYTGRTQRCVLLDGTVRNVPVAKVSLDTPYYVGEVEAMVMENPLYGIIIGNVNGAKGPNDPVVDWSPKSDETVSKSVSQASAVETRGSKAKLAKPLTPLKVSEVTHISESRADLIKAQKEDTTLTKLFELANKGERSVNGKGMETGYVVRNNLLFREYQSPQVQHGKVFKQLVVPRVYREKVLKLAHDSPLAGHLKVKKTTDRILANFFWPAVQADVRRYCQSCDICQRTVSKGRVTKVPLGEMPLIDTPFKRVAVDIVGPIQPITERGNRYILTLVDYATRYPEAIALRSIETERVAEALLEIFCRVGVPDEILTDRGSQFTSCVMKEVGRLLSIKQLVTSPYHPICNGLVERFNGTLKIMLKRMCSEKPNDWDRYLPAVLFAYREAPQESLGFSPFELLYGRTVRGPLMILKELWSGEIEDEEVKSTYEYVVDLKERLEETCKLAHDELSRCSKRYKKYYDTKSKDRKFKVGEKVLILRPSSNSKLLLQWQGPFDVTACVRSNDYLVRVKGKDKIYHANLLKKYVERQSSENVIAGDGKNSSYAKQLCANIVMEDDDQEDCVRVNLPPLKQTEKCEDVQVNERLLARQKQDVEELVSQFSDIMTDMPGRTHLMEHNVKLTTDSPVVSKPFPVPPAVRETISDEIEKMLNLGVIEKSHSAYASPVVLVRKPDGSNRFCVDFRQLNDITVFDPEPIPNADELLSRVANAKYFSKLDLTKGYWQIPMAPQDKDKTAFVTSNGLYQFTVMPFGMVNAPAVFSRLMRQVLSGLMNVINYIDDILVYTETWEDHMVTLEKVFQRLRDAGLTARPTKCYIGFESLKFLGHTIGEGILKPHPEKVSQVLKAEKPRTKKQVRSFLGLVGFYRKFIPNFSAIAAPLSDLTKKGNPNKINWSDAQEVAFETLKKRVASAPILHLPNFEHTFILQTDASDVGIGAVLVQEEGGVKFPISYASRKLLPREVKYSVIERECLALVWAIKKFHFFLYGKEFILETDHRPLSYLARTKMTNSRIMRSALSLQPYRYRVVAIKGKDNVGADFLSRCPKIEDGD</sequence>
<feature type="coiled-coil region" evidence="9">
    <location>
        <begin position="45"/>
        <end position="89"/>
    </location>
</feature>
<evidence type="ECO:0000256" key="4">
    <source>
        <dbReference type="ARBA" id="ARBA00022722"/>
    </source>
</evidence>
<dbReference type="InterPro" id="IPR036397">
    <property type="entry name" value="RNaseH_sf"/>
</dbReference>
<dbReference type="InterPro" id="IPR041373">
    <property type="entry name" value="RT_RNaseH"/>
</dbReference>
<dbReference type="InterPro" id="IPR043128">
    <property type="entry name" value="Rev_trsase/Diguanyl_cyclase"/>
</dbReference>
<dbReference type="Gene3D" id="3.10.10.10">
    <property type="entry name" value="HIV Type 1 Reverse Transcriptase, subunit A, domain 1"/>
    <property type="match status" value="1"/>
</dbReference>
<evidence type="ECO:0000259" key="13">
    <source>
        <dbReference type="PROSITE" id="PS50878"/>
    </source>
</evidence>
<evidence type="ECO:0000256" key="9">
    <source>
        <dbReference type="SAM" id="Coils"/>
    </source>
</evidence>
<dbReference type="GO" id="GO:0004519">
    <property type="term" value="F:endonuclease activity"/>
    <property type="evidence" value="ECO:0007669"/>
    <property type="project" value="UniProtKB-KW"/>
</dbReference>
<evidence type="ECO:0000259" key="14">
    <source>
        <dbReference type="PROSITE" id="PS50994"/>
    </source>
</evidence>
<evidence type="ECO:0000256" key="2">
    <source>
        <dbReference type="ARBA" id="ARBA00022679"/>
    </source>
</evidence>